<evidence type="ECO:0000313" key="2">
    <source>
        <dbReference type="Proteomes" id="UP000027442"/>
    </source>
</evidence>
<gene>
    <name evidence="1" type="ORF">HMPREF1991_01048</name>
</gene>
<proteinExistence type="predicted"/>
<protein>
    <submittedName>
        <fullName evidence="1">Uncharacterized protein</fullName>
    </submittedName>
</protein>
<dbReference type="AlphaFoldDB" id="A0A069QLE5"/>
<evidence type="ECO:0000313" key="1">
    <source>
        <dbReference type="EMBL" id="KDR52859.1"/>
    </source>
</evidence>
<reference evidence="1 2" key="1">
    <citation type="submission" date="2013-08" db="EMBL/GenBank/DDBJ databases">
        <authorList>
            <person name="Weinstock G."/>
            <person name="Sodergren E."/>
            <person name="Wylie T."/>
            <person name="Fulton L."/>
            <person name="Fulton R."/>
            <person name="Fronick C."/>
            <person name="O'Laughlin M."/>
            <person name="Godfrey J."/>
            <person name="Miner T."/>
            <person name="Herter B."/>
            <person name="Appelbaum E."/>
            <person name="Cordes M."/>
            <person name="Lek S."/>
            <person name="Wollam A."/>
            <person name="Pepin K.H."/>
            <person name="Palsikar V.B."/>
            <person name="Mitreva M."/>
            <person name="Wilson R.K."/>
        </authorList>
    </citation>
    <scope>NUCLEOTIDE SEQUENCE [LARGE SCALE GENOMIC DNA]</scope>
    <source>
        <strain evidence="1 2">ATCC 15930</strain>
    </source>
</reference>
<name>A0A069QLE5_HOYLO</name>
<keyword evidence="2" id="KW-1185">Reference proteome</keyword>
<dbReference type="Proteomes" id="UP000027442">
    <property type="component" value="Unassembled WGS sequence"/>
</dbReference>
<dbReference type="EMBL" id="JNGW01000042">
    <property type="protein sequence ID" value="KDR52859.1"/>
    <property type="molecule type" value="Genomic_DNA"/>
</dbReference>
<dbReference type="PATRIC" id="fig|1122985.7.peg.1088"/>
<organism evidence="1 2">
    <name type="scientific">Hoylesella loescheii DSM 19665 = JCM 12249 = ATCC 15930</name>
    <dbReference type="NCBI Taxonomy" id="1122985"/>
    <lineage>
        <taxon>Bacteria</taxon>
        <taxon>Pseudomonadati</taxon>
        <taxon>Bacteroidota</taxon>
        <taxon>Bacteroidia</taxon>
        <taxon>Bacteroidales</taxon>
        <taxon>Prevotellaceae</taxon>
        <taxon>Hoylesella</taxon>
    </lineage>
</organism>
<comment type="caution">
    <text evidence="1">The sequence shown here is derived from an EMBL/GenBank/DDBJ whole genome shotgun (WGS) entry which is preliminary data.</text>
</comment>
<dbReference type="HOGENOM" id="CLU_2168689_0_0_10"/>
<sequence>MPFYSYAIFFANIHFFEDIKGTKLHFLEDKTATQPHFSEDKNNGKAHFFEDKNTTMLHFSEDKHKVLELFETPKQLVKRGIKNTEKGAKNNYTQVQDKIQSLCQLPRSAS</sequence>
<accession>A0A069QLE5</accession>